<reference evidence="1" key="2">
    <citation type="journal article" date="2022" name="New Phytol.">
        <title>Evolutionary transition to the ectomycorrhizal habit in the genomes of a hyperdiverse lineage of mushroom-forming fungi.</title>
        <authorList>
            <person name="Looney B."/>
            <person name="Miyauchi S."/>
            <person name="Morin E."/>
            <person name="Drula E."/>
            <person name="Courty P.E."/>
            <person name="Kohler A."/>
            <person name="Kuo A."/>
            <person name="LaButti K."/>
            <person name="Pangilinan J."/>
            <person name="Lipzen A."/>
            <person name="Riley R."/>
            <person name="Andreopoulos W."/>
            <person name="He G."/>
            <person name="Johnson J."/>
            <person name="Nolan M."/>
            <person name="Tritt A."/>
            <person name="Barry K.W."/>
            <person name="Grigoriev I.V."/>
            <person name="Nagy L.G."/>
            <person name="Hibbett D."/>
            <person name="Henrissat B."/>
            <person name="Matheny P.B."/>
            <person name="Labbe J."/>
            <person name="Martin F.M."/>
        </authorList>
    </citation>
    <scope>NUCLEOTIDE SEQUENCE</scope>
    <source>
        <strain evidence="1">HHB10654</strain>
    </source>
</reference>
<organism evidence="1 2">
    <name type="scientific">Artomyces pyxidatus</name>
    <dbReference type="NCBI Taxonomy" id="48021"/>
    <lineage>
        <taxon>Eukaryota</taxon>
        <taxon>Fungi</taxon>
        <taxon>Dikarya</taxon>
        <taxon>Basidiomycota</taxon>
        <taxon>Agaricomycotina</taxon>
        <taxon>Agaricomycetes</taxon>
        <taxon>Russulales</taxon>
        <taxon>Auriscalpiaceae</taxon>
        <taxon>Artomyces</taxon>
    </lineage>
</organism>
<keyword evidence="2" id="KW-1185">Reference proteome</keyword>
<reference evidence="1" key="1">
    <citation type="submission" date="2021-03" db="EMBL/GenBank/DDBJ databases">
        <authorList>
            <consortium name="DOE Joint Genome Institute"/>
            <person name="Ahrendt S."/>
            <person name="Looney B.P."/>
            <person name="Miyauchi S."/>
            <person name="Morin E."/>
            <person name="Drula E."/>
            <person name="Courty P.E."/>
            <person name="Chicoki N."/>
            <person name="Fauchery L."/>
            <person name="Kohler A."/>
            <person name="Kuo A."/>
            <person name="Labutti K."/>
            <person name="Pangilinan J."/>
            <person name="Lipzen A."/>
            <person name="Riley R."/>
            <person name="Andreopoulos W."/>
            <person name="He G."/>
            <person name="Johnson J."/>
            <person name="Barry K.W."/>
            <person name="Grigoriev I.V."/>
            <person name="Nagy L."/>
            <person name="Hibbett D."/>
            <person name="Henrissat B."/>
            <person name="Matheny P.B."/>
            <person name="Labbe J."/>
            <person name="Martin F."/>
        </authorList>
    </citation>
    <scope>NUCLEOTIDE SEQUENCE</scope>
    <source>
        <strain evidence="1">HHB10654</strain>
    </source>
</reference>
<protein>
    <submittedName>
        <fullName evidence="1">Uncharacterized protein</fullName>
    </submittedName>
</protein>
<proteinExistence type="predicted"/>
<evidence type="ECO:0000313" key="1">
    <source>
        <dbReference type="EMBL" id="KAI0055805.1"/>
    </source>
</evidence>
<evidence type="ECO:0000313" key="2">
    <source>
        <dbReference type="Proteomes" id="UP000814140"/>
    </source>
</evidence>
<name>A0ACB8SH88_9AGAM</name>
<gene>
    <name evidence="1" type="ORF">BV25DRAFT_1921488</name>
</gene>
<dbReference type="Proteomes" id="UP000814140">
    <property type="component" value="Unassembled WGS sequence"/>
</dbReference>
<accession>A0ACB8SH88</accession>
<comment type="caution">
    <text evidence="1">The sequence shown here is derived from an EMBL/GenBank/DDBJ whole genome shotgun (WGS) entry which is preliminary data.</text>
</comment>
<dbReference type="EMBL" id="MU277278">
    <property type="protein sequence ID" value="KAI0055805.1"/>
    <property type="molecule type" value="Genomic_DNA"/>
</dbReference>
<sequence>MLFGPRASSPPASSLPPSSIAPTSSPASGHSVLELFSDDSDVAGTSKAQPTGKRTRTAFAERWDVAHRTDEEVMFAQAAGWTSEFYLHFQMPPGIVKKQVRGQMKTLYVFRCKVHPSSTCTRAREDDSTQASMYKV</sequence>